<accession>A0A6A4B1V4</accession>
<dbReference type="PANTHER" id="PTHR37984:SF5">
    <property type="entry name" value="PROTEIN NYNRIN-LIKE"/>
    <property type="match status" value="1"/>
</dbReference>
<dbReference type="InterPro" id="IPR041373">
    <property type="entry name" value="RT_RNaseH"/>
</dbReference>
<dbReference type="EMBL" id="QXFT01006911">
    <property type="protein sequence ID" value="KAE9267638.1"/>
    <property type="molecule type" value="Genomic_DNA"/>
</dbReference>
<evidence type="ECO:0000313" key="12">
    <source>
        <dbReference type="Proteomes" id="UP000434957"/>
    </source>
</evidence>
<evidence type="ECO:0000256" key="4">
    <source>
        <dbReference type="ARBA" id="ARBA00022759"/>
    </source>
</evidence>
<dbReference type="InterPro" id="IPR012337">
    <property type="entry name" value="RNaseH-like_sf"/>
</dbReference>
<evidence type="ECO:0008006" key="13">
    <source>
        <dbReference type="Google" id="ProtNLM"/>
    </source>
</evidence>
<proteinExistence type="predicted"/>
<dbReference type="InterPro" id="IPR002156">
    <property type="entry name" value="RNaseH_domain"/>
</dbReference>
<dbReference type="Proteomes" id="UP000434957">
    <property type="component" value="Unassembled WGS sequence"/>
</dbReference>
<dbReference type="GO" id="GO:0003676">
    <property type="term" value="F:nucleic acid binding"/>
    <property type="evidence" value="ECO:0007669"/>
    <property type="project" value="InterPro"/>
</dbReference>
<evidence type="ECO:0000259" key="7">
    <source>
        <dbReference type="Pfam" id="PF13456"/>
    </source>
</evidence>
<feature type="domain" description="Reverse transcriptase RNase H-like" evidence="8">
    <location>
        <begin position="188"/>
        <end position="289"/>
    </location>
</feature>
<evidence type="ECO:0000313" key="10">
    <source>
        <dbReference type="EMBL" id="KAE9267638.1"/>
    </source>
</evidence>
<dbReference type="InterPro" id="IPR050951">
    <property type="entry name" value="Retrovirus_Pol_polyprotein"/>
</dbReference>
<keyword evidence="12" id="KW-1185">Reference proteome</keyword>
<feature type="domain" description="RNase H type-1" evidence="7">
    <location>
        <begin position="356"/>
        <end position="476"/>
    </location>
</feature>
<dbReference type="Gene3D" id="3.30.420.10">
    <property type="entry name" value="Ribonuclease H-like superfamily/Ribonuclease H"/>
    <property type="match status" value="1"/>
</dbReference>
<keyword evidence="1" id="KW-0808">Transferase</keyword>
<organism evidence="10 12">
    <name type="scientific">Phytophthora rubi</name>
    <dbReference type="NCBI Taxonomy" id="129364"/>
    <lineage>
        <taxon>Eukaryota</taxon>
        <taxon>Sar</taxon>
        <taxon>Stramenopiles</taxon>
        <taxon>Oomycota</taxon>
        <taxon>Peronosporomycetes</taxon>
        <taxon>Peronosporales</taxon>
        <taxon>Peronosporaceae</taxon>
        <taxon>Phytophthora</taxon>
    </lineage>
</organism>
<evidence type="ECO:0000256" key="5">
    <source>
        <dbReference type="ARBA" id="ARBA00022801"/>
    </source>
</evidence>
<gene>
    <name evidence="9" type="ORF">PR001_g30572</name>
    <name evidence="10" type="ORF">PR003_g31710</name>
</gene>
<dbReference type="GO" id="GO:0004523">
    <property type="term" value="F:RNA-DNA hybrid ribonuclease activity"/>
    <property type="evidence" value="ECO:0007669"/>
    <property type="project" value="InterPro"/>
</dbReference>
<dbReference type="InterPro" id="IPR036397">
    <property type="entry name" value="RNaseH_sf"/>
</dbReference>
<keyword evidence="3" id="KW-0540">Nuclease</keyword>
<dbReference type="AlphaFoldDB" id="A0A6A4B1V4"/>
<evidence type="ECO:0000256" key="6">
    <source>
        <dbReference type="ARBA" id="ARBA00022918"/>
    </source>
</evidence>
<comment type="caution">
    <text evidence="10">The sequence shown here is derived from an EMBL/GenBank/DDBJ whole genome shotgun (WGS) entry which is preliminary data.</text>
</comment>
<evidence type="ECO:0000313" key="11">
    <source>
        <dbReference type="Proteomes" id="UP000429607"/>
    </source>
</evidence>
<dbReference type="GO" id="GO:0003964">
    <property type="term" value="F:RNA-directed DNA polymerase activity"/>
    <property type="evidence" value="ECO:0007669"/>
    <property type="project" value="UniProtKB-KW"/>
</dbReference>
<dbReference type="Pfam" id="PF17917">
    <property type="entry name" value="RT_RNaseH"/>
    <property type="match status" value="1"/>
</dbReference>
<evidence type="ECO:0000259" key="8">
    <source>
        <dbReference type="Pfam" id="PF17917"/>
    </source>
</evidence>
<reference evidence="10 12" key="1">
    <citation type="submission" date="2018-08" db="EMBL/GenBank/DDBJ databases">
        <title>Genomic investigation of the strawberry pathogen Phytophthora fragariae indicates pathogenicity is determined by transcriptional variation in three key races.</title>
        <authorList>
            <person name="Adams T.M."/>
            <person name="Armitage A.D."/>
            <person name="Sobczyk M.K."/>
            <person name="Bates H.J."/>
            <person name="Dunwell J.M."/>
            <person name="Nellist C.F."/>
            <person name="Harrison R.J."/>
        </authorList>
    </citation>
    <scope>NUCLEOTIDE SEQUENCE [LARGE SCALE GENOMIC DNA]</scope>
    <source>
        <strain evidence="9 11">SCRP249</strain>
        <strain evidence="10 12">SCRP333</strain>
    </source>
</reference>
<dbReference type="PANTHER" id="PTHR37984">
    <property type="entry name" value="PROTEIN CBG26694"/>
    <property type="match status" value="1"/>
</dbReference>
<evidence type="ECO:0000256" key="1">
    <source>
        <dbReference type="ARBA" id="ARBA00022679"/>
    </source>
</evidence>
<dbReference type="Proteomes" id="UP000429607">
    <property type="component" value="Unassembled WGS sequence"/>
</dbReference>
<evidence type="ECO:0000256" key="3">
    <source>
        <dbReference type="ARBA" id="ARBA00022722"/>
    </source>
</evidence>
<protein>
    <recommendedName>
        <fullName evidence="13">RNase H type-1 domain-containing protein</fullName>
    </recommendedName>
</protein>
<evidence type="ECO:0000313" key="9">
    <source>
        <dbReference type="EMBL" id="KAE8959864.1"/>
    </source>
</evidence>
<sequence>MDVDGLAFLGIDVGDSAEADLSTLIEGTTVFGRNVASSPQLNSVRGERSYNCDIGYGTETWEQSCVDLDRLLYRLRYWGTSVSLLKNKFGKKRFPHEIKADRIQAQPKTAKGVKDLPSSSTLKDVQPFLTSLNYYNEFIEGLPVMAAVINKLTDEQIRSGRDLGRAMEAFGVLKRKLGSTPQLRGPNAQKSFVVIIHANPWAASAVLGQESDGVIFPVRIAGRVLHDHELRYHPVENEEVALIRALRVLRTMLAGTKLIKVYARYSVLKWIFTSRSLGGRCRQWALCLAPWPLEILKVQQDDDGLAATMGAEITPRDQLDQNADKLIPVTGRVIQSPPVRLEMLGPGCEGWLISFDGHAKKSDRWSSAGCILWELLSWDVVQARGFHFADVTVNEAEYHGMIEASKMALVRGLSELVIVGDSRIAIQQARGLMQCLKPRLRMLFSEFEDQRQEFKSIELAHVKRGFNAAANYLASKI</sequence>
<dbReference type="Pfam" id="PF13456">
    <property type="entry name" value="RVT_3"/>
    <property type="match status" value="1"/>
</dbReference>
<keyword evidence="5" id="KW-0378">Hydrolase</keyword>
<keyword evidence="4" id="KW-0255">Endonuclease</keyword>
<keyword evidence="6" id="KW-0695">RNA-directed DNA polymerase</keyword>
<dbReference type="SUPFAM" id="SSF56672">
    <property type="entry name" value="DNA/RNA polymerases"/>
    <property type="match status" value="1"/>
</dbReference>
<evidence type="ECO:0000256" key="2">
    <source>
        <dbReference type="ARBA" id="ARBA00022695"/>
    </source>
</evidence>
<name>A0A6A4B1V4_9STRA</name>
<dbReference type="SUPFAM" id="SSF53098">
    <property type="entry name" value="Ribonuclease H-like"/>
    <property type="match status" value="1"/>
</dbReference>
<dbReference type="Gene3D" id="3.30.70.270">
    <property type="match status" value="1"/>
</dbReference>
<keyword evidence="2" id="KW-0548">Nucleotidyltransferase</keyword>
<dbReference type="EMBL" id="QXFV01007005">
    <property type="protein sequence ID" value="KAE8959864.1"/>
    <property type="molecule type" value="Genomic_DNA"/>
</dbReference>
<dbReference type="InterPro" id="IPR043502">
    <property type="entry name" value="DNA/RNA_pol_sf"/>
</dbReference>
<dbReference type="InterPro" id="IPR043128">
    <property type="entry name" value="Rev_trsase/Diguanyl_cyclase"/>
</dbReference>